<dbReference type="GeneID" id="116956039"/>
<dbReference type="PANTHER" id="PTHR13347">
    <property type="entry name" value="HEAT REPEAT-CONTAINING PROTEIN 3"/>
    <property type="match status" value="1"/>
</dbReference>
<organism evidence="4 5">
    <name type="scientific">Petromyzon marinus</name>
    <name type="common">Sea lamprey</name>
    <dbReference type="NCBI Taxonomy" id="7757"/>
    <lineage>
        <taxon>Eukaryota</taxon>
        <taxon>Metazoa</taxon>
        <taxon>Chordata</taxon>
        <taxon>Craniata</taxon>
        <taxon>Vertebrata</taxon>
        <taxon>Cyclostomata</taxon>
        <taxon>Hyperoartia</taxon>
        <taxon>Petromyzontiformes</taxon>
        <taxon>Petromyzontidae</taxon>
        <taxon>Petromyzon</taxon>
    </lineage>
</organism>
<dbReference type="RefSeq" id="XP_032833355.1">
    <property type="nucleotide sequence ID" value="XM_032977464.1"/>
</dbReference>
<dbReference type="InterPro" id="IPR057990">
    <property type="entry name" value="TPR_SYO1"/>
</dbReference>
<evidence type="ECO:0000259" key="3">
    <source>
        <dbReference type="Pfam" id="PF25567"/>
    </source>
</evidence>
<evidence type="ECO:0000256" key="1">
    <source>
        <dbReference type="ARBA" id="ARBA00049983"/>
    </source>
</evidence>
<feature type="compositionally biased region" description="Basic residues" evidence="2">
    <location>
        <begin position="1"/>
        <end position="14"/>
    </location>
</feature>
<evidence type="ECO:0000313" key="5">
    <source>
        <dbReference type="RefSeq" id="XP_032833355.1"/>
    </source>
</evidence>
<feature type="compositionally biased region" description="Acidic residues" evidence="2">
    <location>
        <begin position="464"/>
        <end position="484"/>
    </location>
</feature>
<feature type="compositionally biased region" description="Gly residues" evidence="2">
    <location>
        <begin position="328"/>
        <end position="337"/>
    </location>
</feature>
<comment type="similarity">
    <text evidence="1">Belongs to the nuclear import and ribosome assembly adapter family.</text>
</comment>
<dbReference type="AlphaFoldDB" id="A0AAJ7UDS7"/>
<feature type="compositionally biased region" description="Gly residues" evidence="2">
    <location>
        <begin position="373"/>
        <end position="383"/>
    </location>
</feature>
<dbReference type="Gene3D" id="1.25.10.10">
    <property type="entry name" value="Leucine-rich Repeat Variant"/>
    <property type="match status" value="1"/>
</dbReference>
<dbReference type="KEGG" id="pmrn:116956039"/>
<proteinExistence type="inferred from homology"/>
<feature type="region of interest" description="Disordered" evidence="2">
    <location>
        <begin position="304"/>
        <end position="432"/>
    </location>
</feature>
<dbReference type="Pfam" id="PF25567">
    <property type="entry name" value="TPR_SYO1"/>
    <property type="match status" value="1"/>
</dbReference>
<dbReference type="InterPro" id="IPR011989">
    <property type="entry name" value="ARM-like"/>
</dbReference>
<evidence type="ECO:0000313" key="4">
    <source>
        <dbReference type="Proteomes" id="UP001318040"/>
    </source>
</evidence>
<dbReference type="GO" id="GO:0006606">
    <property type="term" value="P:protein import into nucleus"/>
    <property type="evidence" value="ECO:0007669"/>
    <property type="project" value="TreeGrafter"/>
</dbReference>
<feature type="compositionally biased region" description="Acidic residues" evidence="2">
    <location>
        <begin position="384"/>
        <end position="410"/>
    </location>
</feature>
<feature type="compositionally biased region" description="Low complexity" evidence="2">
    <location>
        <begin position="417"/>
        <end position="432"/>
    </location>
</feature>
<dbReference type="CTD" id="55027"/>
<keyword evidence="4" id="KW-1185">Reference proteome</keyword>
<dbReference type="Proteomes" id="UP001318040">
    <property type="component" value="Chromosome 63"/>
</dbReference>
<dbReference type="GO" id="GO:0042273">
    <property type="term" value="P:ribosomal large subunit biogenesis"/>
    <property type="evidence" value="ECO:0007669"/>
    <property type="project" value="TreeGrafter"/>
</dbReference>
<feature type="region of interest" description="Disordered" evidence="2">
    <location>
        <begin position="461"/>
        <end position="497"/>
    </location>
</feature>
<protein>
    <submittedName>
        <fullName evidence="5">HEAT repeat-containing protein 3</fullName>
    </submittedName>
</protein>
<sequence length="767" mass="79195">MGKSRQPRRFRRPHPLCGPAGLSAEPEVETECEEEICPVETLLETLQSGSADARECACASLSRLALGARTVPALLGRGAVRLLGPLLLDPAASVRETAAGALRNMSVAGGPDACEDMVASDIMTPLVALLRECAAVLDSAGDAQPKGRSGGGGGAGLPGDVAVEAVHLLLNLCESSARAVSVFNKEALLPPLLQFVRRHQQHLPLAIAAAQCLQTVAEDNVDLAGSLTAPALAALEPALLLLPPAGVDNGSAGAQRSLLRTLVAGFLWNVKSAIPGASLAQALSAVASALSDALALDARPALAALEAPPAPPPPEASGAGERRRKGRTNGGGGGGGAARNPAPAQAKRHSKKKNCGEVVDRANEENEGDEGKAGGGGGGCGGGGEEEQKEENGGGEEDEEVEEDEADMEAEPSAATGDGSPPSSGDDLSDLLPPSEAALVEAMALLSAQQTALEILVNMCCSDDGPDDEEEEEWEEAGSNDGSEEAACMDGEEETGEAPLSPLCLSAEVHGALLRHGIVGRVIEKSAFPEESGVSVCLKNPVWKPLLTRLQCIQCRALTCLQNMLGSLDEEALGGPLALQELARHLASLLFSASDLAKAAEFLEAATGAVRALLHVMASKDIPQCMSVQQLLALCEACVRCEHEGVRLNTVGILGVVGRELSRQRGTATTLQELGSVLLGVAVRDVSLPVSGEALDALFDVFAHGDDADLAARAMGLAAALRGLAPAFKARMKSEGRRSCSPEQLLVLTNVRTNLARFIRYQESKAR</sequence>
<dbReference type="PANTHER" id="PTHR13347:SF1">
    <property type="entry name" value="HEAT REPEAT-CONTAINING PROTEIN 3"/>
    <property type="match status" value="1"/>
</dbReference>
<feature type="domain" description="SYO1-like TPR repeats" evidence="3">
    <location>
        <begin position="507"/>
        <end position="765"/>
    </location>
</feature>
<dbReference type="GO" id="GO:0051082">
    <property type="term" value="F:unfolded protein binding"/>
    <property type="evidence" value="ECO:0007669"/>
    <property type="project" value="TreeGrafter"/>
</dbReference>
<reference evidence="5" key="1">
    <citation type="submission" date="2025-08" db="UniProtKB">
        <authorList>
            <consortium name="RefSeq"/>
        </authorList>
    </citation>
    <scope>IDENTIFICATION</scope>
    <source>
        <tissue evidence="5">Sperm</tissue>
    </source>
</reference>
<feature type="region of interest" description="Disordered" evidence="2">
    <location>
        <begin position="1"/>
        <end position="23"/>
    </location>
</feature>
<gene>
    <name evidence="5" type="primary">HEATR3</name>
</gene>
<dbReference type="SUPFAM" id="SSF48371">
    <property type="entry name" value="ARM repeat"/>
    <property type="match status" value="1"/>
</dbReference>
<evidence type="ECO:0000256" key="2">
    <source>
        <dbReference type="SAM" id="MobiDB-lite"/>
    </source>
</evidence>
<dbReference type="InterPro" id="IPR052616">
    <property type="entry name" value="SYO1-like"/>
</dbReference>
<name>A0AAJ7UDS7_PETMA</name>
<dbReference type="InterPro" id="IPR016024">
    <property type="entry name" value="ARM-type_fold"/>
</dbReference>
<accession>A0AAJ7UDS7</accession>
<feature type="compositionally biased region" description="Basic and acidic residues" evidence="2">
    <location>
        <begin position="354"/>
        <end position="372"/>
    </location>
</feature>